<evidence type="ECO:0000256" key="2">
    <source>
        <dbReference type="SAM" id="MobiDB-lite"/>
    </source>
</evidence>
<evidence type="ECO:0008006" key="7">
    <source>
        <dbReference type="Google" id="ProtNLM"/>
    </source>
</evidence>
<comment type="caution">
    <text evidence="5">The sequence shown here is derived from an EMBL/GenBank/DDBJ whole genome shotgun (WGS) entry which is preliminary data.</text>
</comment>
<reference evidence="6" key="1">
    <citation type="journal article" date="2019" name="Int. J. Syst. Evol. Microbiol.">
        <title>The Global Catalogue of Microorganisms (GCM) 10K type strain sequencing project: providing services to taxonomists for standard genome sequencing and annotation.</title>
        <authorList>
            <consortium name="The Broad Institute Genomics Platform"/>
            <consortium name="The Broad Institute Genome Sequencing Center for Infectious Disease"/>
            <person name="Wu L."/>
            <person name="Ma J."/>
        </authorList>
    </citation>
    <scope>NUCLEOTIDE SEQUENCE [LARGE SCALE GENOMIC DNA]</scope>
    <source>
        <strain evidence="6">CGMCC 1.15353</strain>
    </source>
</reference>
<evidence type="ECO:0000313" key="5">
    <source>
        <dbReference type="EMBL" id="GGD23183.1"/>
    </source>
</evidence>
<sequence>MRGLLLVVLVGFLVALFPAVSSAAPHSVEVDSLVEELGWTVQDLEEYLDFYDLSLDEFEDIDELTEFLGEPLTDENLNALLDDYGLSLEEASQLLMENGELEEGQRILDVYTFLDDLDMDLSFYNLSPLTDEALKQLLEEYELTYEELLELLEQNDDSIENYEYIDDLELAIWNYLYTNEDMDYEDIEALFAELGLTEEELERLFNHFIQLDFEDSAKVDRLDQIATRMMAFSEFEVATQLSEEQVAELLDIFTQLMQLLELDPSFYLVKDGEKEAVSISSILRMASSDGYDLMVVLNTAKGEFLADIVLTADMFSSELIRDTGKDLAQVGELKNQSESKPPEPVKPQSPKSGTEGDPVVFQTERGGKLPDTASFAVEKTAIGLAVMGLGLFIYRRFKYERE</sequence>
<keyword evidence="4" id="KW-0732">Signal</keyword>
<evidence type="ECO:0000256" key="3">
    <source>
        <dbReference type="SAM" id="Phobius"/>
    </source>
</evidence>
<name>A0ABQ1QEA3_9BACI</name>
<feature type="coiled-coil region" evidence="1">
    <location>
        <begin position="131"/>
        <end position="158"/>
    </location>
</feature>
<dbReference type="Proteomes" id="UP000642571">
    <property type="component" value="Unassembled WGS sequence"/>
</dbReference>
<accession>A0ABQ1QEA3</accession>
<evidence type="ECO:0000256" key="1">
    <source>
        <dbReference type="SAM" id="Coils"/>
    </source>
</evidence>
<evidence type="ECO:0000313" key="6">
    <source>
        <dbReference type="Proteomes" id="UP000642571"/>
    </source>
</evidence>
<keyword evidence="3" id="KW-0472">Membrane</keyword>
<dbReference type="NCBIfam" id="TIGR04383">
    <property type="entry name" value="acidic_w_LPXTA"/>
    <property type="match status" value="2"/>
</dbReference>
<dbReference type="RefSeq" id="WP_188655537.1">
    <property type="nucleotide sequence ID" value="NZ_BMIN01000018.1"/>
</dbReference>
<dbReference type="EMBL" id="BMIN01000018">
    <property type="protein sequence ID" value="GGD23183.1"/>
    <property type="molecule type" value="Genomic_DNA"/>
</dbReference>
<feature type="transmembrane region" description="Helical" evidence="3">
    <location>
        <begin position="375"/>
        <end position="394"/>
    </location>
</feature>
<feature type="signal peptide" evidence="4">
    <location>
        <begin position="1"/>
        <end position="23"/>
    </location>
</feature>
<gene>
    <name evidence="5" type="ORF">GCM10011389_33640</name>
</gene>
<keyword evidence="3" id="KW-1133">Transmembrane helix</keyword>
<keyword evidence="3" id="KW-0812">Transmembrane</keyword>
<protein>
    <recommendedName>
        <fullName evidence="7">Processed acidic surface protein</fullName>
    </recommendedName>
</protein>
<keyword evidence="1" id="KW-0175">Coiled coil</keyword>
<feature type="chain" id="PRO_5045826258" description="Processed acidic surface protein" evidence="4">
    <location>
        <begin position="24"/>
        <end position="402"/>
    </location>
</feature>
<keyword evidence="6" id="KW-1185">Reference proteome</keyword>
<proteinExistence type="predicted"/>
<feature type="region of interest" description="Disordered" evidence="2">
    <location>
        <begin position="332"/>
        <end position="366"/>
    </location>
</feature>
<organism evidence="5 6">
    <name type="scientific">Pontibacillus salipaludis</name>
    <dbReference type="NCBI Taxonomy" id="1697394"/>
    <lineage>
        <taxon>Bacteria</taxon>
        <taxon>Bacillati</taxon>
        <taxon>Bacillota</taxon>
        <taxon>Bacilli</taxon>
        <taxon>Bacillales</taxon>
        <taxon>Bacillaceae</taxon>
        <taxon>Pontibacillus</taxon>
    </lineage>
</organism>
<dbReference type="InterPro" id="IPR030832">
    <property type="entry name" value="Acidic_LPXTA"/>
</dbReference>
<evidence type="ECO:0000256" key="4">
    <source>
        <dbReference type="SAM" id="SignalP"/>
    </source>
</evidence>